<keyword evidence="2" id="KW-1185">Reference proteome</keyword>
<name>A0A3P7LJC0_DIBLA</name>
<sequence length="115" mass="13309">MSFCGSPLYAIFCGRFIFVSRRSEAIRQHPDLHNVDENVVRNTIIEIFHGSRDRYGGVRGKQRYVFHGGFLELLNSEDTEPANLDEFRASTSVYEQPSIPEECYPKYDDQSLNEQ</sequence>
<reference evidence="1 2" key="1">
    <citation type="submission" date="2018-11" db="EMBL/GenBank/DDBJ databases">
        <authorList>
            <consortium name="Pathogen Informatics"/>
        </authorList>
    </citation>
    <scope>NUCLEOTIDE SEQUENCE [LARGE SCALE GENOMIC DNA]</scope>
</reference>
<proteinExistence type="predicted"/>
<dbReference type="EMBL" id="UYRU01067607">
    <property type="protein sequence ID" value="VDN16924.1"/>
    <property type="molecule type" value="Genomic_DNA"/>
</dbReference>
<protein>
    <submittedName>
        <fullName evidence="1">Uncharacterized protein</fullName>
    </submittedName>
</protein>
<organism evidence="1 2">
    <name type="scientific">Dibothriocephalus latus</name>
    <name type="common">Fish tapeworm</name>
    <name type="synonym">Diphyllobothrium latum</name>
    <dbReference type="NCBI Taxonomy" id="60516"/>
    <lineage>
        <taxon>Eukaryota</taxon>
        <taxon>Metazoa</taxon>
        <taxon>Spiralia</taxon>
        <taxon>Lophotrochozoa</taxon>
        <taxon>Platyhelminthes</taxon>
        <taxon>Cestoda</taxon>
        <taxon>Eucestoda</taxon>
        <taxon>Diphyllobothriidea</taxon>
        <taxon>Diphyllobothriidae</taxon>
        <taxon>Dibothriocephalus</taxon>
    </lineage>
</organism>
<dbReference type="OrthoDB" id="6317909at2759"/>
<evidence type="ECO:0000313" key="2">
    <source>
        <dbReference type="Proteomes" id="UP000281553"/>
    </source>
</evidence>
<dbReference type="AlphaFoldDB" id="A0A3P7LJC0"/>
<gene>
    <name evidence="1" type="ORF">DILT_LOCUS12755</name>
</gene>
<accession>A0A3P7LJC0</accession>
<evidence type="ECO:0000313" key="1">
    <source>
        <dbReference type="EMBL" id="VDN16924.1"/>
    </source>
</evidence>
<dbReference type="Proteomes" id="UP000281553">
    <property type="component" value="Unassembled WGS sequence"/>
</dbReference>